<reference evidence="3" key="1">
    <citation type="submission" date="2016-10" db="EMBL/GenBank/DDBJ databases">
        <authorList>
            <person name="de Groot N.N."/>
        </authorList>
    </citation>
    <scope>NUCLEOTIDE SEQUENCE</scope>
</reference>
<organism evidence="3">
    <name type="scientific">hydrothermal vent metagenome</name>
    <dbReference type="NCBI Taxonomy" id="652676"/>
    <lineage>
        <taxon>unclassified sequences</taxon>
        <taxon>metagenomes</taxon>
        <taxon>ecological metagenomes</taxon>
    </lineage>
</organism>
<feature type="domain" description="Outer membrane protein beta-barrel" evidence="2">
    <location>
        <begin position="37"/>
        <end position="216"/>
    </location>
</feature>
<dbReference type="Gene3D" id="2.40.160.20">
    <property type="match status" value="1"/>
</dbReference>
<dbReference type="Pfam" id="PF13505">
    <property type="entry name" value="OMP_b-brl"/>
    <property type="match status" value="1"/>
</dbReference>
<gene>
    <name evidence="3" type="ORF">MNB_SV-10-11</name>
</gene>
<accession>A0A1W1CN39</accession>
<evidence type="ECO:0000259" key="2">
    <source>
        <dbReference type="Pfam" id="PF13505"/>
    </source>
</evidence>
<dbReference type="InterPro" id="IPR011250">
    <property type="entry name" value="OMP/PagP_B-barrel"/>
</dbReference>
<name>A0A1W1CN39_9ZZZZ</name>
<dbReference type="InterPro" id="IPR027385">
    <property type="entry name" value="Beta-barrel_OMP"/>
</dbReference>
<dbReference type="EMBL" id="FPHL01000046">
    <property type="protein sequence ID" value="SFV67194.1"/>
    <property type="molecule type" value="Genomic_DNA"/>
</dbReference>
<keyword evidence="1" id="KW-0732">Signal</keyword>
<evidence type="ECO:0000313" key="3">
    <source>
        <dbReference type="EMBL" id="SFV67194.1"/>
    </source>
</evidence>
<sequence length="216" mass="23505">MKKLTLSLAAIFAMGTFAVAGGDIAPVEPVVEAPVIESTGTFYLGLGYGYLDQTMDNINNANIDLEAETDNILLQAGYQFNEYIAVEGRYWIGVGDATWSASQNYLGIKGDLSGDYSSWGIYVKPMYPVTDAFNVYALLGYASTTLDTDANNGYYWDTDEFSWGLGAEFGVTDNIFIFADYVNLGSPDSVTWDPTGADVDVDGDIYTINVGVTYKF</sequence>
<dbReference type="AlphaFoldDB" id="A0A1W1CN39"/>
<protein>
    <submittedName>
        <fullName evidence="3">Putative outer membrane protein OmpA</fullName>
    </submittedName>
</protein>
<proteinExistence type="predicted"/>
<dbReference type="SUPFAM" id="SSF56925">
    <property type="entry name" value="OMPA-like"/>
    <property type="match status" value="1"/>
</dbReference>
<evidence type="ECO:0000256" key="1">
    <source>
        <dbReference type="ARBA" id="ARBA00022729"/>
    </source>
</evidence>